<accession>A0A448WWI2</accession>
<sequence>MLNAAGLVSQACCAAAKPVHSSCLIASPHAVPRVSTALMPYSEDYANLITVLPTTSPSSVTVSFWSRFFR</sequence>
<proteinExistence type="predicted"/>
<evidence type="ECO:0000313" key="1">
    <source>
        <dbReference type="EMBL" id="VEL21967.1"/>
    </source>
</evidence>
<reference evidence="1" key="1">
    <citation type="submission" date="2018-11" db="EMBL/GenBank/DDBJ databases">
        <authorList>
            <consortium name="Pathogen Informatics"/>
        </authorList>
    </citation>
    <scope>NUCLEOTIDE SEQUENCE</scope>
</reference>
<keyword evidence="2" id="KW-1185">Reference proteome</keyword>
<protein>
    <submittedName>
        <fullName evidence="1">Uncharacterized protein</fullName>
    </submittedName>
</protein>
<evidence type="ECO:0000313" key="2">
    <source>
        <dbReference type="Proteomes" id="UP000784294"/>
    </source>
</evidence>
<dbReference type="AlphaFoldDB" id="A0A448WWI2"/>
<gene>
    <name evidence="1" type="ORF">PXEA_LOCUS15407</name>
</gene>
<dbReference type="EMBL" id="CAAALY010054019">
    <property type="protein sequence ID" value="VEL21967.1"/>
    <property type="molecule type" value="Genomic_DNA"/>
</dbReference>
<name>A0A448WWI2_9PLAT</name>
<comment type="caution">
    <text evidence="1">The sequence shown here is derived from an EMBL/GenBank/DDBJ whole genome shotgun (WGS) entry which is preliminary data.</text>
</comment>
<dbReference type="Proteomes" id="UP000784294">
    <property type="component" value="Unassembled WGS sequence"/>
</dbReference>
<organism evidence="1 2">
    <name type="scientific">Protopolystoma xenopodis</name>
    <dbReference type="NCBI Taxonomy" id="117903"/>
    <lineage>
        <taxon>Eukaryota</taxon>
        <taxon>Metazoa</taxon>
        <taxon>Spiralia</taxon>
        <taxon>Lophotrochozoa</taxon>
        <taxon>Platyhelminthes</taxon>
        <taxon>Monogenea</taxon>
        <taxon>Polyopisthocotylea</taxon>
        <taxon>Polystomatidea</taxon>
        <taxon>Polystomatidae</taxon>
        <taxon>Protopolystoma</taxon>
    </lineage>
</organism>